<evidence type="ECO:0000313" key="1">
    <source>
        <dbReference type="EMBL" id="SHG08823.1"/>
    </source>
</evidence>
<dbReference type="RefSeq" id="WP_072840722.1">
    <property type="nucleotide sequence ID" value="NZ_FQVF01000015.1"/>
</dbReference>
<proteinExistence type="predicted"/>
<evidence type="ECO:0000313" key="2">
    <source>
        <dbReference type="Proteomes" id="UP000184517"/>
    </source>
</evidence>
<dbReference type="AlphaFoldDB" id="A0A1M5GYK8"/>
<name>A0A1M5GYK8_9GAMM</name>
<sequence length="64" mass="7832">MSHHLTFVGSEFNNKRRKTRKEIFHARMNELMSWDQLEAIIESFYPKLAMEEDLICYGYYEQVR</sequence>
<gene>
    <name evidence="1" type="ORF">SAMN02745753_03255</name>
</gene>
<dbReference type="EMBL" id="FQVF01000015">
    <property type="protein sequence ID" value="SHG08823.1"/>
    <property type="molecule type" value="Genomic_DNA"/>
</dbReference>
<evidence type="ECO:0008006" key="3">
    <source>
        <dbReference type="Google" id="ProtNLM"/>
    </source>
</evidence>
<dbReference type="Proteomes" id="UP000184517">
    <property type="component" value="Unassembled WGS sequence"/>
</dbReference>
<dbReference type="STRING" id="1122206.SAMN02745753_03255"/>
<protein>
    <recommendedName>
        <fullName evidence="3">Transposase, IS5 family</fullName>
    </recommendedName>
</protein>
<accession>A0A1M5GYK8</accession>
<reference evidence="2" key="1">
    <citation type="submission" date="2016-11" db="EMBL/GenBank/DDBJ databases">
        <authorList>
            <person name="Varghese N."/>
            <person name="Submissions S."/>
        </authorList>
    </citation>
    <scope>NUCLEOTIDE SEQUENCE [LARGE SCALE GENOMIC DNA]</scope>
    <source>
        <strain evidence="2">DSM 16579</strain>
    </source>
</reference>
<keyword evidence="2" id="KW-1185">Reference proteome</keyword>
<organism evidence="1 2">
    <name type="scientific">Marinomonas polaris DSM 16579</name>
    <dbReference type="NCBI Taxonomy" id="1122206"/>
    <lineage>
        <taxon>Bacteria</taxon>
        <taxon>Pseudomonadati</taxon>
        <taxon>Pseudomonadota</taxon>
        <taxon>Gammaproteobacteria</taxon>
        <taxon>Oceanospirillales</taxon>
        <taxon>Oceanospirillaceae</taxon>
        <taxon>Marinomonas</taxon>
    </lineage>
</organism>